<evidence type="ECO:0000313" key="2">
    <source>
        <dbReference type="Proteomes" id="UP000024816"/>
    </source>
</evidence>
<evidence type="ECO:0008006" key="3">
    <source>
        <dbReference type="Google" id="ProtNLM"/>
    </source>
</evidence>
<evidence type="ECO:0000313" key="1">
    <source>
        <dbReference type="EMBL" id="KCZ90470.1"/>
    </source>
</evidence>
<gene>
    <name evidence="1" type="ORF">HJA_04546</name>
</gene>
<reference evidence="1 2" key="1">
    <citation type="journal article" date="2014" name="Antonie Van Leeuwenhoek">
        <title>Hyphomonas beringensis sp. nov. and Hyphomonas chukchiensis sp. nov., isolated from surface seawater of the Bering Sea and Chukchi Sea.</title>
        <authorList>
            <person name="Li C."/>
            <person name="Lai Q."/>
            <person name="Li G."/>
            <person name="Dong C."/>
            <person name="Wang J."/>
            <person name="Liao Y."/>
            <person name="Shao Z."/>
        </authorList>
    </citation>
    <scope>NUCLEOTIDE SEQUENCE [LARGE SCALE GENOMIC DNA]</scope>
    <source>
        <strain evidence="1 2">VP2</strain>
    </source>
</reference>
<dbReference type="STRING" id="1280952.HJA_04546"/>
<name>A0A059FIJ6_9PROT</name>
<dbReference type="PATRIC" id="fig|1280952.3.peg.901"/>
<sequence length="304" mass="33214">MAALFDAYIMVDWSAASKPVTGANSIWIGILAKDARLKLQFRAVNIETRLKAREFLEDMVGKLTKRGDRVLLGFDFSLGYPAGTAEALGLKLDGKAPWQAMHEHLAAKLKDKPDNSNARYAIAAGMNYAVSKGPFPFWGAPARDVVSTLGSTKPDYTDGPLPEYRIVEAHLRDNKLGQPKSVWQLAYTGSVGSQSLTGIPHVHALREAWPGARIWPFEFDPAEPLTEETLTDVNVVMTEIYPSLTKVKPESGETLDAAQVREIAHYYASLDEKGALSAAFSTAKSLEPAENTKIKAEEGWIPGV</sequence>
<protein>
    <recommendedName>
        <fullName evidence="3">Cobalamin biosynthesis protein CbiG</fullName>
    </recommendedName>
</protein>
<comment type="caution">
    <text evidence="1">The sequence shown here is derived from an EMBL/GenBank/DDBJ whole genome shotgun (WGS) entry which is preliminary data.</text>
</comment>
<organism evidence="1 2">
    <name type="scientific">Hyphomonas jannaschiana VP2</name>
    <dbReference type="NCBI Taxonomy" id="1280952"/>
    <lineage>
        <taxon>Bacteria</taxon>
        <taxon>Pseudomonadati</taxon>
        <taxon>Pseudomonadota</taxon>
        <taxon>Alphaproteobacteria</taxon>
        <taxon>Hyphomonadales</taxon>
        <taxon>Hyphomonadaceae</taxon>
        <taxon>Hyphomonas</taxon>
    </lineage>
</organism>
<dbReference type="AlphaFoldDB" id="A0A059FIJ6"/>
<proteinExistence type="predicted"/>
<dbReference type="EMBL" id="ARYJ01000002">
    <property type="protein sequence ID" value="KCZ90470.1"/>
    <property type="molecule type" value="Genomic_DNA"/>
</dbReference>
<keyword evidence="2" id="KW-1185">Reference proteome</keyword>
<accession>A0A059FIJ6</accession>
<dbReference type="Proteomes" id="UP000024816">
    <property type="component" value="Unassembled WGS sequence"/>
</dbReference>
<dbReference type="RefSeq" id="WP_035578682.1">
    <property type="nucleotide sequence ID" value="NZ_ARYJ01000002.1"/>
</dbReference>
<dbReference type="OrthoDB" id="9804758at2"/>
<dbReference type="eggNOG" id="COG2082">
    <property type="taxonomic scope" value="Bacteria"/>
</dbReference>